<evidence type="ECO:0000256" key="6">
    <source>
        <dbReference type="ARBA" id="ARBA00022984"/>
    </source>
</evidence>
<comment type="caution">
    <text evidence="10">Lacks conserved residue(s) required for the propagation of feature annotation.</text>
</comment>
<keyword evidence="8 10" id="KW-0131">Cell cycle</keyword>
<evidence type="ECO:0000259" key="11">
    <source>
        <dbReference type="Pfam" id="PF03033"/>
    </source>
</evidence>
<keyword evidence="9 10" id="KW-0961">Cell wall biogenesis/degradation</keyword>
<evidence type="ECO:0000313" key="13">
    <source>
        <dbReference type="EMBL" id="RJP24807.1"/>
    </source>
</evidence>
<dbReference type="PANTHER" id="PTHR21015">
    <property type="entry name" value="UDP-N-ACETYLGLUCOSAMINE--N-ACETYLMURAMYL-(PENTAPEPTIDE) PYROPHOSPHORYL-UNDECAPRENOL N-ACETYLGLUCOSAMINE TRANSFERASE 1"/>
    <property type="match status" value="1"/>
</dbReference>
<evidence type="ECO:0000256" key="3">
    <source>
        <dbReference type="ARBA" id="ARBA00022676"/>
    </source>
</evidence>
<feature type="domain" description="Glycosyltransferase family 28 N-terminal" evidence="11">
    <location>
        <begin position="3"/>
        <end position="141"/>
    </location>
</feature>
<comment type="pathway">
    <text evidence="10">Cell wall biogenesis; peptidoglycan biosynthesis.</text>
</comment>
<dbReference type="CDD" id="cd03785">
    <property type="entry name" value="GT28_MurG"/>
    <property type="match status" value="1"/>
</dbReference>
<dbReference type="GO" id="GO:0008360">
    <property type="term" value="P:regulation of cell shape"/>
    <property type="evidence" value="ECO:0007669"/>
    <property type="project" value="UniProtKB-KW"/>
</dbReference>
<evidence type="ECO:0000256" key="4">
    <source>
        <dbReference type="ARBA" id="ARBA00022679"/>
    </source>
</evidence>
<dbReference type="InterPro" id="IPR006009">
    <property type="entry name" value="GlcNAc_MurG"/>
</dbReference>
<feature type="domain" description="Glycosyl transferase family 28 C-terminal" evidence="12">
    <location>
        <begin position="193"/>
        <end position="357"/>
    </location>
</feature>
<keyword evidence="5 10" id="KW-0133">Cell shape</keyword>
<dbReference type="InterPro" id="IPR007235">
    <property type="entry name" value="Glyco_trans_28_C"/>
</dbReference>
<gene>
    <name evidence="10 13" type="primary">murG</name>
    <name evidence="13" type="ORF">C4520_03310</name>
</gene>
<feature type="binding site" evidence="10">
    <location>
        <position position="253"/>
    </location>
    <ligand>
        <name>UDP-N-acetyl-alpha-D-glucosamine</name>
        <dbReference type="ChEBI" id="CHEBI:57705"/>
    </ligand>
</feature>
<organism evidence="13 14">
    <name type="scientific">Abyssobacteria bacterium (strain SURF_5)</name>
    <dbReference type="NCBI Taxonomy" id="2093360"/>
    <lineage>
        <taxon>Bacteria</taxon>
        <taxon>Pseudomonadati</taxon>
        <taxon>Candidatus Hydrogenedentota</taxon>
        <taxon>Candidatus Abyssobacteria</taxon>
    </lineage>
</organism>
<dbReference type="GO" id="GO:0009252">
    <property type="term" value="P:peptidoglycan biosynthetic process"/>
    <property type="evidence" value="ECO:0007669"/>
    <property type="project" value="UniProtKB-UniRule"/>
</dbReference>
<keyword evidence="7 10" id="KW-0472">Membrane</keyword>
<keyword evidence="3 10" id="KW-0328">Glycosyltransferase</keyword>
<evidence type="ECO:0000256" key="9">
    <source>
        <dbReference type="ARBA" id="ARBA00023316"/>
    </source>
</evidence>
<dbReference type="GO" id="GO:0051301">
    <property type="term" value="P:cell division"/>
    <property type="evidence" value="ECO:0007669"/>
    <property type="project" value="UniProtKB-KW"/>
</dbReference>
<feature type="binding site" evidence="10">
    <location>
        <position position="165"/>
    </location>
    <ligand>
        <name>UDP-N-acetyl-alpha-D-glucosamine</name>
        <dbReference type="ChEBI" id="CHEBI:57705"/>
    </ligand>
</feature>
<dbReference type="NCBIfam" id="TIGR01133">
    <property type="entry name" value="murG"/>
    <property type="match status" value="1"/>
</dbReference>
<evidence type="ECO:0000256" key="10">
    <source>
        <dbReference type="HAMAP-Rule" id="MF_00033"/>
    </source>
</evidence>
<feature type="binding site" evidence="10">
    <location>
        <position position="124"/>
    </location>
    <ligand>
        <name>UDP-N-acetyl-alpha-D-glucosamine</name>
        <dbReference type="ChEBI" id="CHEBI:57705"/>
    </ligand>
</feature>
<dbReference type="GO" id="GO:0071555">
    <property type="term" value="P:cell wall organization"/>
    <property type="evidence" value="ECO:0007669"/>
    <property type="project" value="UniProtKB-KW"/>
</dbReference>
<feature type="binding site" evidence="10">
    <location>
        <position position="200"/>
    </location>
    <ligand>
        <name>UDP-N-acetyl-alpha-D-glucosamine</name>
        <dbReference type="ChEBI" id="CHEBI:57705"/>
    </ligand>
</feature>
<dbReference type="SUPFAM" id="SSF53756">
    <property type="entry name" value="UDP-Glycosyltransferase/glycogen phosphorylase"/>
    <property type="match status" value="1"/>
</dbReference>
<evidence type="ECO:0000259" key="12">
    <source>
        <dbReference type="Pfam" id="PF04101"/>
    </source>
</evidence>
<dbReference type="UniPathway" id="UPA00219"/>
<name>A0A3A4NWI2_ABYX5</name>
<comment type="caution">
    <text evidence="13">The sequence shown here is derived from an EMBL/GenBank/DDBJ whole genome shotgun (WGS) entry which is preliminary data.</text>
</comment>
<dbReference type="Gene3D" id="3.40.50.2000">
    <property type="entry name" value="Glycogen Phosphorylase B"/>
    <property type="match status" value="2"/>
</dbReference>
<dbReference type="Proteomes" id="UP000265882">
    <property type="component" value="Unassembled WGS sequence"/>
</dbReference>
<sequence length="369" mass="40036">MKVVLAGGGTGGHVFPAVAIAEELKRRDPNLQLMYLGKRDSIEERTATQRSIPFRAIQAEGFPRGNLLKKSHALLKMAVGLVQSIAVLSRFRPQVVIGTGGYASMPPVLAASLLRMPSLIHEQNCVPGKANRVCSRFVDVVTVHFEKSRAYFPVKNALVVGNPIRSDFLPQRLETIDKAESKRSLGLSQEKFTVFLLGGSRGAHSLNVAVVDALPHLDPRRFQLICMTGTDDFRWVRDSCERAGINAAVFPFIDDMVRAYGAADVVVSRAGASTLAELAAVGVPAILVPYPHATDRHQELNARVLVEAGAALMMLNGDLRGDSLAEKLLALADEPSRLNAIHTAISQFAMPDAAERVVNLLFELVFQGE</sequence>
<evidence type="ECO:0000256" key="2">
    <source>
        <dbReference type="ARBA" id="ARBA00022618"/>
    </source>
</evidence>
<dbReference type="GO" id="GO:0005886">
    <property type="term" value="C:plasma membrane"/>
    <property type="evidence" value="ECO:0007669"/>
    <property type="project" value="UniProtKB-SubCell"/>
</dbReference>
<reference evidence="13 14" key="1">
    <citation type="journal article" date="2017" name="ISME J.">
        <title>Energy and carbon metabolisms in a deep terrestrial subsurface fluid microbial community.</title>
        <authorList>
            <person name="Momper L."/>
            <person name="Jungbluth S.P."/>
            <person name="Lee M.D."/>
            <person name="Amend J.P."/>
        </authorList>
    </citation>
    <scope>NUCLEOTIDE SEQUENCE [LARGE SCALE GENOMIC DNA]</scope>
    <source>
        <strain evidence="13">SURF_5</strain>
    </source>
</reference>
<comment type="similarity">
    <text evidence="10">Belongs to the glycosyltransferase 28 family. MurG subfamily.</text>
</comment>
<comment type="function">
    <text evidence="10">Cell wall formation. Catalyzes the transfer of a GlcNAc subunit on undecaprenyl-pyrophosphoryl-MurNAc-pentapeptide (lipid intermediate I) to form undecaprenyl-pyrophosphoryl-MurNAc-(pentapeptide)GlcNAc (lipid intermediate II).</text>
</comment>
<accession>A0A3A4NWI2</accession>
<dbReference type="Pfam" id="PF04101">
    <property type="entry name" value="Glyco_tran_28_C"/>
    <property type="match status" value="1"/>
</dbReference>
<feature type="binding site" evidence="10">
    <location>
        <begin position="10"/>
        <end position="12"/>
    </location>
    <ligand>
        <name>UDP-N-acetyl-alpha-D-glucosamine</name>
        <dbReference type="ChEBI" id="CHEBI:57705"/>
    </ligand>
</feature>
<dbReference type="EC" id="2.4.1.227" evidence="10"/>
<evidence type="ECO:0000256" key="1">
    <source>
        <dbReference type="ARBA" id="ARBA00022475"/>
    </source>
</evidence>
<evidence type="ECO:0000256" key="7">
    <source>
        <dbReference type="ARBA" id="ARBA00023136"/>
    </source>
</evidence>
<comment type="subcellular location">
    <subcellularLocation>
        <location evidence="10">Cell membrane</location>
        <topology evidence="10">Peripheral membrane protein</topology>
        <orientation evidence="10">Cytoplasmic side</orientation>
    </subcellularLocation>
</comment>
<keyword evidence="4 10" id="KW-0808">Transferase</keyword>
<feature type="binding site" evidence="10">
    <location>
        <position position="298"/>
    </location>
    <ligand>
        <name>UDP-N-acetyl-alpha-D-glucosamine</name>
        <dbReference type="ChEBI" id="CHEBI:57705"/>
    </ligand>
</feature>
<dbReference type="GO" id="GO:0005975">
    <property type="term" value="P:carbohydrate metabolic process"/>
    <property type="evidence" value="ECO:0007669"/>
    <property type="project" value="InterPro"/>
</dbReference>
<evidence type="ECO:0000256" key="5">
    <source>
        <dbReference type="ARBA" id="ARBA00022960"/>
    </source>
</evidence>
<dbReference type="GO" id="GO:0050511">
    <property type="term" value="F:undecaprenyldiphospho-muramoylpentapeptide beta-N-acetylglucosaminyltransferase activity"/>
    <property type="evidence" value="ECO:0007669"/>
    <property type="project" value="UniProtKB-UniRule"/>
</dbReference>
<protein>
    <recommendedName>
        <fullName evidence="10">UDP-N-acetylglucosamine--N-acetylmuramyl-(pentapeptide) pyrophosphoryl-undecaprenol N-acetylglucosamine transferase</fullName>
        <ecNumber evidence="10">2.4.1.227</ecNumber>
    </recommendedName>
    <alternativeName>
        <fullName evidence="10">Undecaprenyl-PP-MurNAc-pentapeptide-UDPGlcNAc GlcNAc transferase</fullName>
    </alternativeName>
</protein>
<dbReference type="HAMAP" id="MF_00033">
    <property type="entry name" value="MurG"/>
    <property type="match status" value="1"/>
</dbReference>
<dbReference type="PANTHER" id="PTHR21015:SF22">
    <property type="entry name" value="GLYCOSYLTRANSFERASE"/>
    <property type="match status" value="1"/>
</dbReference>
<keyword evidence="6 10" id="KW-0573">Peptidoglycan synthesis</keyword>
<dbReference type="EMBL" id="QZKU01000030">
    <property type="protein sequence ID" value="RJP24807.1"/>
    <property type="molecule type" value="Genomic_DNA"/>
</dbReference>
<evidence type="ECO:0000256" key="8">
    <source>
        <dbReference type="ARBA" id="ARBA00023306"/>
    </source>
</evidence>
<dbReference type="AlphaFoldDB" id="A0A3A4NWI2"/>
<keyword evidence="2 10" id="KW-0132">Cell division</keyword>
<dbReference type="Pfam" id="PF03033">
    <property type="entry name" value="Glyco_transf_28"/>
    <property type="match status" value="1"/>
</dbReference>
<dbReference type="InterPro" id="IPR004276">
    <property type="entry name" value="GlycoTrans_28_N"/>
</dbReference>
<keyword evidence="1 10" id="KW-1003">Cell membrane</keyword>
<proteinExistence type="inferred from homology"/>
<evidence type="ECO:0000313" key="14">
    <source>
        <dbReference type="Proteomes" id="UP000265882"/>
    </source>
</evidence>
<dbReference type="GO" id="GO:0051991">
    <property type="term" value="F:UDP-N-acetyl-D-glucosamine:N-acetylmuramoyl-L-alanyl-D-glutamyl-meso-2,6-diaminopimelyl-D-alanyl-D-alanine-diphosphoundecaprenol 4-beta-N-acetylglucosaminlytransferase activity"/>
    <property type="evidence" value="ECO:0007669"/>
    <property type="project" value="RHEA"/>
</dbReference>
<comment type="catalytic activity">
    <reaction evidence="10">
        <text>di-trans,octa-cis-undecaprenyl diphospho-N-acetyl-alpha-D-muramoyl-L-alanyl-D-glutamyl-meso-2,6-diaminopimeloyl-D-alanyl-D-alanine + UDP-N-acetyl-alpha-D-glucosamine = di-trans,octa-cis-undecaprenyl diphospho-[N-acetyl-alpha-D-glucosaminyl-(1-&gt;4)]-N-acetyl-alpha-D-muramoyl-L-alanyl-D-glutamyl-meso-2,6-diaminopimeloyl-D-alanyl-D-alanine + UDP + H(+)</text>
        <dbReference type="Rhea" id="RHEA:31227"/>
        <dbReference type="ChEBI" id="CHEBI:15378"/>
        <dbReference type="ChEBI" id="CHEBI:57705"/>
        <dbReference type="ChEBI" id="CHEBI:58223"/>
        <dbReference type="ChEBI" id="CHEBI:61387"/>
        <dbReference type="ChEBI" id="CHEBI:61388"/>
        <dbReference type="EC" id="2.4.1.227"/>
    </reaction>
</comment>